<evidence type="ECO:0000313" key="4">
    <source>
        <dbReference type="EMBL" id="MBF6353449.1"/>
    </source>
</evidence>
<dbReference type="InterPro" id="IPR024516">
    <property type="entry name" value="Mce_C"/>
</dbReference>
<dbReference type="PANTHER" id="PTHR33371:SF19">
    <property type="entry name" value="MCE-FAMILY PROTEIN MCE4A"/>
    <property type="match status" value="1"/>
</dbReference>
<comment type="caution">
    <text evidence="4">The sequence shown here is derived from an EMBL/GenBank/DDBJ whole genome shotgun (WGS) entry which is preliminary data.</text>
</comment>
<dbReference type="InterPro" id="IPR052336">
    <property type="entry name" value="MlaD_Phospholipid_Transporter"/>
</dbReference>
<accession>A0ABS0D4P2</accession>
<dbReference type="PANTHER" id="PTHR33371">
    <property type="entry name" value="INTERMEMBRANE PHOSPHOLIPID TRANSPORT SYSTEM BINDING PROTEIN MLAD-RELATED"/>
    <property type="match status" value="1"/>
</dbReference>
<evidence type="ECO:0000259" key="2">
    <source>
        <dbReference type="Pfam" id="PF02470"/>
    </source>
</evidence>
<dbReference type="NCBIfam" id="TIGR00996">
    <property type="entry name" value="Mtu_fam_mce"/>
    <property type="match status" value="1"/>
</dbReference>
<reference evidence="4 5" key="1">
    <citation type="submission" date="2020-10" db="EMBL/GenBank/DDBJ databases">
        <title>Identification of Nocardia species via Next-generation sequencing and recognition of intraspecies genetic diversity.</title>
        <authorList>
            <person name="Li P."/>
            <person name="Li P."/>
            <person name="Lu B."/>
        </authorList>
    </citation>
    <scope>NUCLEOTIDE SEQUENCE [LARGE SCALE GENOMIC DNA]</scope>
    <source>
        <strain evidence="4 5">BJ06-0143</strain>
    </source>
</reference>
<evidence type="ECO:0000259" key="3">
    <source>
        <dbReference type="Pfam" id="PF11887"/>
    </source>
</evidence>
<dbReference type="Proteomes" id="UP000707731">
    <property type="component" value="Unassembled WGS sequence"/>
</dbReference>
<dbReference type="EMBL" id="JADLQN010000001">
    <property type="protein sequence ID" value="MBF6353449.1"/>
    <property type="molecule type" value="Genomic_DNA"/>
</dbReference>
<sequence>MRRVWEALRLKAAGLVFVAAGVVVILLALAAFAGRFQDTAVVTVDAPRSGLVLDPDAEVRMRGVEIGRVAAVEPHSDRVRLTLELDPALMPMVPENALVDIRSTTVFGAKYINFVDPPQPSAASLSDGALIRADAVTVEFNTLFQRLSTILARIEPSKLNATLAALGQALRGRGATLGELLERADTYLREMNPTLPTLRADMAATAQVAGIYADTTPDLLRTVDNATVTSATLADHSADFDEVLMNVTGLAQTVGTVLSENEQNLADSLALLAPATALLHRYSPAVNCVVNAVVTVLPQGEAIFGGNQPGAAFNAHFMFGAEPYRYPEDLPKVNATGGPDCTGLVDPAPGSHSNYVVTDTNEGMPFVPSTSSRWIHDPRTVFEVFFGELLGR</sequence>
<feature type="domain" description="Mammalian cell entry C-terminal" evidence="3">
    <location>
        <begin position="122"/>
        <end position="339"/>
    </location>
</feature>
<dbReference type="Pfam" id="PF02470">
    <property type="entry name" value="MlaD"/>
    <property type="match status" value="1"/>
</dbReference>
<name>A0ABS0D4P2_9NOCA</name>
<dbReference type="Pfam" id="PF11887">
    <property type="entry name" value="Mce4_CUP1"/>
    <property type="match status" value="1"/>
</dbReference>
<organism evidence="4 5">
    <name type="scientific">Nocardia higoensis</name>
    <dbReference type="NCBI Taxonomy" id="228599"/>
    <lineage>
        <taxon>Bacteria</taxon>
        <taxon>Bacillati</taxon>
        <taxon>Actinomycetota</taxon>
        <taxon>Actinomycetes</taxon>
        <taxon>Mycobacteriales</taxon>
        <taxon>Nocardiaceae</taxon>
        <taxon>Nocardia</taxon>
    </lineage>
</organism>
<proteinExistence type="predicted"/>
<dbReference type="RefSeq" id="WP_195002261.1">
    <property type="nucleotide sequence ID" value="NZ_JADLQN010000001.1"/>
</dbReference>
<feature type="domain" description="Mce/MlaD" evidence="2">
    <location>
        <begin position="41"/>
        <end position="115"/>
    </location>
</feature>
<evidence type="ECO:0000313" key="5">
    <source>
        <dbReference type="Proteomes" id="UP000707731"/>
    </source>
</evidence>
<keyword evidence="1" id="KW-0812">Transmembrane</keyword>
<keyword evidence="1" id="KW-0472">Membrane</keyword>
<keyword evidence="5" id="KW-1185">Reference proteome</keyword>
<evidence type="ECO:0000256" key="1">
    <source>
        <dbReference type="SAM" id="Phobius"/>
    </source>
</evidence>
<keyword evidence="1" id="KW-1133">Transmembrane helix</keyword>
<gene>
    <name evidence="4" type="ORF">IU449_02615</name>
</gene>
<protein>
    <submittedName>
        <fullName evidence="4">MCE family protein</fullName>
    </submittedName>
</protein>
<feature type="transmembrane region" description="Helical" evidence="1">
    <location>
        <begin position="12"/>
        <end position="33"/>
    </location>
</feature>
<dbReference type="InterPro" id="IPR005693">
    <property type="entry name" value="Mce"/>
</dbReference>
<dbReference type="InterPro" id="IPR003399">
    <property type="entry name" value="Mce/MlaD"/>
</dbReference>